<dbReference type="Gene3D" id="3.30.565.10">
    <property type="entry name" value="Histidine kinase-like ATPase, C-terminal domain"/>
    <property type="match status" value="1"/>
</dbReference>
<evidence type="ECO:0000256" key="3">
    <source>
        <dbReference type="ARBA" id="ARBA00012438"/>
    </source>
</evidence>
<evidence type="ECO:0000313" key="15">
    <source>
        <dbReference type="EMBL" id="TCO83474.1"/>
    </source>
</evidence>
<reference evidence="15 16" key="1">
    <citation type="submission" date="2019-03" db="EMBL/GenBank/DDBJ databases">
        <title>Genomic Encyclopedia of Type Strains, Phase IV (KMG-IV): sequencing the most valuable type-strain genomes for metagenomic binning, comparative biology and taxonomic classification.</title>
        <authorList>
            <person name="Goeker M."/>
        </authorList>
    </citation>
    <scope>NUCLEOTIDE SEQUENCE [LARGE SCALE GENOMIC DNA]</scope>
    <source>
        <strain evidence="15 16">DSM 25287</strain>
    </source>
</reference>
<dbReference type="InterPro" id="IPR003661">
    <property type="entry name" value="HisK_dim/P_dom"/>
</dbReference>
<dbReference type="RefSeq" id="WP_132538437.1">
    <property type="nucleotide sequence ID" value="NZ_SLWY01000002.1"/>
</dbReference>
<evidence type="ECO:0000256" key="11">
    <source>
        <dbReference type="ARBA" id="ARBA00023012"/>
    </source>
</evidence>
<dbReference type="PANTHER" id="PTHR45436">
    <property type="entry name" value="SENSOR HISTIDINE KINASE YKOH"/>
    <property type="match status" value="1"/>
</dbReference>
<evidence type="ECO:0000256" key="9">
    <source>
        <dbReference type="ARBA" id="ARBA00022840"/>
    </source>
</evidence>
<dbReference type="CDD" id="cd00082">
    <property type="entry name" value="HisKA"/>
    <property type="match status" value="1"/>
</dbReference>
<dbReference type="GO" id="GO:0000155">
    <property type="term" value="F:phosphorelay sensor kinase activity"/>
    <property type="evidence" value="ECO:0007669"/>
    <property type="project" value="InterPro"/>
</dbReference>
<evidence type="ECO:0000256" key="12">
    <source>
        <dbReference type="ARBA" id="ARBA00023136"/>
    </source>
</evidence>
<dbReference type="OrthoDB" id="9809766at2"/>
<organism evidence="15 16">
    <name type="scientific">Plasticicumulans lactativorans</name>
    <dbReference type="NCBI Taxonomy" id="1133106"/>
    <lineage>
        <taxon>Bacteria</taxon>
        <taxon>Pseudomonadati</taxon>
        <taxon>Pseudomonadota</taxon>
        <taxon>Gammaproteobacteria</taxon>
        <taxon>Candidatus Competibacteraceae</taxon>
        <taxon>Plasticicumulans</taxon>
    </lineage>
</organism>
<evidence type="ECO:0000313" key="16">
    <source>
        <dbReference type="Proteomes" id="UP000295765"/>
    </source>
</evidence>
<proteinExistence type="predicted"/>
<dbReference type="PRINTS" id="PR00344">
    <property type="entry name" value="BCTRLSENSOR"/>
</dbReference>
<dbReference type="InterPro" id="IPR050428">
    <property type="entry name" value="TCS_sensor_his_kinase"/>
</dbReference>
<dbReference type="PANTHER" id="PTHR45436:SF14">
    <property type="entry name" value="SENSOR PROTEIN QSEC"/>
    <property type="match status" value="1"/>
</dbReference>
<keyword evidence="5" id="KW-0808">Transferase</keyword>
<dbReference type="SMART" id="SM00388">
    <property type="entry name" value="HisKA"/>
    <property type="match status" value="1"/>
</dbReference>
<dbReference type="Proteomes" id="UP000295765">
    <property type="component" value="Unassembled WGS sequence"/>
</dbReference>
<evidence type="ECO:0000259" key="13">
    <source>
        <dbReference type="PROSITE" id="PS50109"/>
    </source>
</evidence>
<keyword evidence="8 15" id="KW-0418">Kinase</keyword>
<dbReference type="AlphaFoldDB" id="A0A4R2LFK4"/>
<keyword evidence="12" id="KW-0472">Membrane</keyword>
<dbReference type="InterPro" id="IPR003660">
    <property type="entry name" value="HAMP_dom"/>
</dbReference>
<dbReference type="EMBL" id="SLWY01000002">
    <property type="protein sequence ID" value="TCO83474.1"/>
    <property type="molecule type" value="Genomic_DNA"/>
</dbReference>
<dbReference type="GO" id="GO:0005886">
    <property type="term" value="C:plasma membrane"/>
    <property type="evidence" value="ECO:0007669"/>
    <property type="project" value="TreeGrafter"/>
</dbReference>
<evidence type="ECO:0000256" key="7">
    <source>
        <dbReference type="ARBA" id="ARBA00022741"/>
    </source>
</evidence>
<dbReference type="SMART" id="SM00387">
    <property type="entry name" value="HATPase_c"/>
    <property type="match status" value="1"/>
</dbReference>
<sequence>MTRVHAWPAALRGSLLLRLLALVGAGVLLAWLLAVATSAWQARHELDELLDRQLSELVCRALPLFDGAQAGSSRCDDDEHHDAVALSLYDLDGRLLASTRQPPLPFQPAGSAAPEHVSLDGEAWEIRVAQNAHRQLVAGQPRDTQNYVAAEIVDVMHRPLLAAIAVLLPLAGWGLWRGLAPLRRLAAELRTRSPERLDPLRLDDLPSELAPAQLTLNRLFAQLSATLERERRFTADAAHELRTPLAALKLQIELLRGSPRADVRERATARALAGLARAERLVGQLLELARLDRMAAGAGVCQPLDALVHAALAEAALVAAPAVEAAGAEVCRAQPALLGVLLRNLVDNAHRYGATSVTVRVAGRCLAVEDDGPGAPPEVLARLGERFYRPAGQAAPGAGLGLSIVRRIAELHGATLALANRPEGGLRVEVVFPPPAAVDAQTVRR</sequence>
<comment type="catalytic activity">
    <reaction evidence="1">
        <text>ATP + protein L-histidine = ADP + protein N-phospho-L-histidine.</text>
        <dbReference type="EC" id="2.7.13.3"/>
    </reaction>
</comment>
<dbReference type="PROSITE" id="PS50109">
    <property type="entry name" value="HIS_KIN"/>
    <property type="match status" value="1"/>
</dbReference>
<protein>
    <recommendedName>
        <fullName evidence="3">histidine kinase</fullName>
        <ecNumber evidence="3">2.7.13.3</ecNumber>
    </recommendedName>
</protein>
<dbReference type="InterPro" id="IPR005467">
    <property type="entry name" value="His_kinase_dom"/>
</dbReference>
<dbReference type="InterPro" id="IPR036890">
    <property type="entry name" value="HATPase_C_sf"/>
</dbReference>
<keyword evidence="6" id="KW-0812">Transmembrane</keyword>
<dbReference type="SUPFAM" id="SSF47384">
    <property type="entry name" value="Homodimeric domain of signal transducing histidine kinase"/>
    <property type="match status" value="1"/>
</dbReference>
<keyword evidence="11" id="KW-0902">Two-component regulatory system</keyword>
<dbReference type="GO" id="GO:0005524">
    <property type="term" value="F:ATP binding"/>
    <property type="evidence" value="ECO:0007669"/>
    <property type="project" value="UniProtKB-KW"/>
</dbReference>
<keyword evidence="16" id="KW-1185">Reference proteome</keyword>
<name>A0A4R2LFK4_9GAMM</name>
<dbReference type="SUPFAM" id="SSF55874">
    <property type="entry name" value="ATPase domain of HSP90 chaperone/DNA topoisomerase II/histidine kinase"/>
    <property type="match status" value="1"/>
</dbReference>
<comment type="subcellular location">
    <subcellularLocation>
        <location evidence="2">Membrane</location>
        <topology evidence="2">Multi-pass membrane protein</topology>
    </subcellularLocation>
</comment>
<evidence type="ECO:0000259" key="14">
    <source>
        <dbReference type="PROSITE" id="PS50885"/>
    </source>
</evidence>
<gene>
    <name evidence="15" type="ORF">EV699_102181</name>
</gene>
<dbReference type="InterPro" id="IPR036097">
    <property type="entry name" value="HisK_dim/P_sf"/>
</dbReference>
<dbReference type="InterPro" id="IPR004358">
    <property type="entry name" value="Sig_transdc_His_kin-like_C"/>
</dbReference>
<evidence type="ECO:0000256" key="6">
    <source>
        <dbReference type="ARBA" id="ARBA00022692"/>
    </source>
</evidence>
<evidence type="ECO:0000256" key="4">
    <source>
        <dbReference type="ARBA" id="ARBA00022553"/>
    </source>
</evidence>
<keyword evidence="10" id="KW-1133">Transmembrane helix</keyword>
<feature type="domain" description="HAMP" evidence="14">
    <location>
        <begin position="176"/>
        <end position="228"/>
    </location>
</feature>
<evidence type="ECO:0000256" key="10">
    <source>
        <dbReference type="ARBA" id="ARBA00022989"/>
    </source>
</evidence>
<keyword evidence="4" id="KW-0597">Phosphoprotein</keyword>
<dbReference type="Gene3D" id="1.10.287.130">
    <property type="match status" value="1"/>
</dbReference>
<keyword evidence="7" id="KW-0547">Nucleotide-binding</keyword>
<dbReference type="InterPro" id="IPR003594">
    <property type="entry name" value="HATPase_dom"/>
</dbReference>
<dbReference type="Pfam" id="PF00512">
    <property type="entry name" value="HisKA"/>
    <property type="match status" value="1"/>
</dbReference>
<keyword evidence="9" id="KW-0067">ATP-binding</keyword>
<evidence type="ECO:0000256" key="1">
    <source>
        <dbReference type="ARBA" id="ARBA00000085"/>
    </source>
</evidence>
<dbReference type="Pfam" id="PF02518">
    <property type="entry name" value="HATPase_c"/>
    <property type="match status" value="1"/>
</dbReference>
<accession>A0A4R2LFK4</accession>
<evidence type="ECO:0000256" key="8">
    <source>
        <dbReference type="ARBA" id="ARBA00022777"/>
    </source>
</evidence>
<evidence type="ECO:0000256" key="2">
    <source>
        <dbReference type="ARBA" id="ARBA00004141"/>
    </source>
</evidence>
<dbReference type="EC" id="2.7.13.3" evidence="3"/>
<feature type="domain" description="Histidine kinase" evidence="13">
    <location>
        <begin position="236"/>
        <end position="436"/>
    </location>
</feature>
<evidence type="ECO:0000256" key="5">
    <source>
        <dbReference type="ARBA" id="ARBA00022679"/>
    </source>
</evidence>
<dbReference type="PROSITE" id="PS50885">
    <property type="entry name" value="HAMP"/>
    <property type="match status" value="1"/>
</dbReference>
<comment type="caution">
    <text evidence="15">The sequence shown here is derived from an EMBL/GenBank/DDBJ whole genome shotgun (WGS) entry which is preliminary data.</text>
</comment>